<evidence type="ECO:0000313" key="4">
    <source>
        <dbReference type="Proteomes" id="UP000054725"/>
    </source>
</evidence>
<feature type="transmembrane region" description="Helical" evidence="2">
    <location>
        <begin position="53"/>
        <end position="79"/>
    </location>
</feature>
<keyword evidence="2" id="KW-0472">Membrane</keyword>
<feature type="transmembrane region" description="Helical" evidence="2">
    <location>
        <begin position="108"/>
        <end position="125"/>
    </location>
</feature>
<keyword evidence="2" id="KW-1133">Transmembrane helix</keyword>
<dbReference type="PATRIC" id="fig|45070.6.peg.2803"/>
<feature type="transmembrane region" description="Helical" evidence="2">
    <location>
        <begin position="12"/>
        <end position="33"/>
    </location>
</feature>
<feature type="transmembrane region" description="Helical" evidence="2">
    <location>
        <begin position="366"/>
        <end position="384"/>
    </location>
</feature>
<dbReference type="EMBL" id="LNYO01000024">
    <property type="protein sequence ID" value="KTD33009.1"/>
    <property type="molecule type" value="Genomic_DNA"/>
</dbReference>
<organism evidence="3 4">
    <name type="scientific">Legionella nautarum</name>
    <dbReference type="NCBI Taxonomy" id="45070"/>
    <lineage>
        <taxon>Bacteria</taxon>
        <taxon>Pseudomonadati</taxon>
        <taxon>Pseudomonadota</taxon>
        <taxon>Gammaproteobacteria</taxon>
        <taxon>Legionellales</taxon>
        <taxon>Legionellaceae</taxon>
        <taxon>Legionella</taxon>
    </lineage>
</organism>
<evidence type="ECO:0000256" key="2">
    <source>
        <dbReference type="SAM" id="Phobius"/>
    </source>
</evidence>
<protein>
    <submittedName>
        <fullName evidence="3">Transmembrane protein</fullName>
    </submittedName>
</protein>
<proteinExistence type="predicted"/>
<feature type="coiled-coil region" evidence="1">
    <location>
        <begin position="267"/>
        <end position="294"/>
    </location>
</feature>
<name>A0A0W0WL32_9GAMM</name>
<keyword evidence="1" id="KW-0175">Coiled coil</keyword>
<feature type="transmembrane region" description="Helical" evidence="2">
    <location>
        <begin position="131"/>
        <end position="149"/>
    </location>
</feature>
<comment type="caution">
    <text evidence="3">The sequence shown here is derived from an EMBL/GenBank/DDBJ whole genome shotgun (WGS) entry which is preliminary data.</text>
</comment>
<keyword evidence="4" id="KW-1185">Reference proteome</keyword>
<reference evidence="3 4" key="1">
    <citation type="submission" date="2015-11" db="EMBL/GenBank/DDBJ databases">
        <title>Genomic analysis of 38 Legionella species identifies large and diverse effector repertoires.</title>
        <authorList>
            <person name="Burstein D."/>
            <person name="Amaro F."/>
            <person name="Zusman T."/>
            <person name="Lifshitz Z."/>
            <person name="Cohen O."/>
            <person name="Gilbert J.A."/>
            <person name="Pupko T."/>
            <person name="Shuman H.A."/>
            <person name="Segal G."/>
        </authorList>
    </citation>
    <scope>NUCLEOTIDE SEQUENCE [LARGE SCALE GENOMIC DNA]</scope>
    <source>
        <strain evidence="3 4">ATCC 49506</strain>
    </source>
</reference>
<feature type="transmembrane region" description="Helical" evidence="2">
    <location>
        <begin position="197"/>
        <end position="216"/>
    </location>
</feature>
<accession>A0A0W0WL32</accession>
<keyword evidence="2 3" id="KW-0812">Transmembrane</keyword>
<gene>
    <name evidence="3" type="ORF">Lnau_2657</name>
</gene>
<feature type="transmembrane region" description="Helical" evidence="2">
    <location>
        <begin position="228"/>
        <end position="249"/>
    </location>
</feature>
<evidence type="ECO:0000313" key="3">
    <source>
        <dbReference type="EMBL" id="KTD33009.1"/>
    </source>
</evidence>
<feature type="transmembrane region" description="Helical" evidence="2">
    <location>
        <begin position="341"/>
        <end position="360"/>
    </location>
</feature>
<dbReference type="AlphaFoldDB" id="A0A0W0WL32"/>
<sequence>MLPKTKKRHKYIYLYSLYIGLDSYRLSFAMIRYCFDLFFADSEFSAHEMQEWLSSPAGIAIGLLAATSLISFALLATYFDKGDDNALKRLIATSWPYIRDSLKSLRNALRGVTSTLTLIFLLDLADIRHLIMPLGLMIGILSILNRIWFRYKTNLQNEMLDTNKILLAEIRNLSELSREDIELIRDQICRPSTQLKILSFLSSLLCGLIDGINPYIGVLALGLLMPHALSFITIFCVIYFIATLTIRIYDEINLQNKLKISQKKIEFALLEKEINSLITRLSELEQEISSTANNDLLSEEYLSLLSELEHKLYKQEKGIDKSFLKKDIFIFCQGVKSGLNIYKYIMLTISFIIFLSPIKIPSVKAINRAIIGTTALTLGLIYFLSTSLIRNRMNTEENPSKAPVNSKAGKKENYKSTYWKTNSELKQSNLFFSSPKDGFINEISPFKQNLPLNKIYCY</sequence>
<dbReference type="Proteomes" id="UP000054725">
    <property type="component" value="Unassembled WGS sequence"/>
</dbReference>
<evidence type="ECO:0000256" key="1">
    <source>
        <dbReference type="SAM" id="Coils"/>
    </source>
</evidence>